<evidence type="ECO:0000313" key="4">
    <source>
        <dbReference type="EMBL" id="BDD11778.1"/>
    </source>
</evidence>
<dbReference type="PANTHER" id="PTHR30273">
    <property type="entry name" value="PERIPLASMIC SIGNAL SENSOR AND SIGMA FACTOR ACTIVATOR FECR-RELATED"/>
    <property type="match status" value="1"/>
</dbReference>
<dbReference type="Gene3D" id="3.55.50.30">
    <property type="match status" value="1"/>
</dbReference>
<dbReference type="InterPro" id="IPR032508">
    <property type="entry name" value="FecR_C"/>
</dbReference>
<feature type="domain" description="Protein FecR C-terminal" evidence="3">
    <location>
        <begin position="277"/>
        <end position="345"/>
    </location>
</feature>
<evidence type="ECO:0000259" key="3">
    <source>
        <dbReference type="Pfam" id="PF16344"/>
    </source>
</evidence>
<geneLocation type="plasmid" evidence="4 5">
    <name>pFA1</name>
</geneLocation>
<evidence type="ECO:0000256" key="1">
    <source>
        <dbReference type="SAM" id="Phobius"/>
    </source>
</evidence>
<dbReference type="PANTHER" id="PTHR30273:SF2">
    <property type="entry name" value="PROTEIN FECR"/>
    <property type="match status" value="1"/>
</dbReference>
<dbReference type="AlphaFoldDB" id="A0AAU9CUQ3"/>
<dbReference type="Gene3D" id="2.60.120.1440">
    <property type="match status" value="1"/>
</dbReference>
<dbReference type="InterPro" id="IPR006860">
    <property type="entry name" value="FecR"/>
</dbReference>
<organism evidence="4 5">
    <name type="scientific">Fulvitalea axinellae</name>
    <dbReference type="NCBI Taxonomy" id="1182444"/>
    <lineage>
        <taxon>Bacteria</taxon>
        <taxon>Pseudomonadati</taxon>
        <taxon>Bacteroidota</taxon>
        <taxon>Cytophagia</taxon>
        <taxon>Cytophagales</taxon>
        <taxon>Persicobacteraceae</taxon>
        <taxon>Fulvitalea</taxon>
    </lineage>
</organism>
<accession>A0AAU9CUQ3</accession>
<feature type="transmembrane region" description="Helical" evidence="1">
    <location>
        <begin position="54"/>
        <end position="73"/>
    </location>
</feature>
<proteinExistence type="predicted"/>
<keyword evidence="1" id="KW-0812">Transmembrane</keyword>
<keyword evidence="1" id="KW-1133">Transmembrane helix</keyword>
<evidence type="ECO:0000259" key="2">
    <source>
        <dbReference type="Pfam" id="PF04773"/>
    </source>
</evidence>
<protein>
    <recommendedName>
        <fullName evidence="6">FecR family protein</fullName>
    </recommendedName>
</protein>
<name>A0AAU9CUQ3_9BACT</name>
<dbReference type="KEGG" id="fax:FUAX_42100"/>
<keyword evidence="4" id="KW-0614">Plasmid</keyword>
<dbReference type="Pfam" id="PF04773">
    <property type="entry name" value="FecR"/>
    <property type="match status" value="1"/>
</dbReference>
<gene>
    <name evidence="4" type="ORF">FUAX_42100</name>
</gene>
<dbReference type="GO" id="GO:0016989">
    <property type="term" value="F:sigma factor antagonist activity"/>
    <property type="evidence" value="ECO:0007669"/>
    <property type="project" value="TreeGrafter"/>
</dbReference>
<feature type="domain" description="FecR protein" evidence="2">
    <location>
        <begin position="141"/>
        <end position="235"/>
    </location>
</feature>
<evidence type="ECO:0008006" key="6">
    <source>
        <dbReference type="Google" id="ProtNLM"/>
    </source>
</evidence>
<dbReference type="EMBL" id="AP025315">
    <property type="protein sequence ID" value="BDD11778.1"/>
    <property type="molecule type" value="Genomic_DNA"/>
</dbReference>
<sequence length="346" mass="39144">MGINEQDLFELLERSNKKGSQLFNKEKGWASLQQRVRHNNQHLVNNHSWNKKPWRIVAIFALVIGLSLYFGSVEKPVKVVTKQFALPIEDHHVSGPSNLVLNNGELVQLSEISSHKLFEYDKKRKELTVKRGKGAGAFSKLSVALGENLRVKFPDSSVVTLNAGSVLVFPDHFSSKQRSVRLNGEALFDIEKNPSKPFIIKTRRQNVRVLGTVFNVRDYPDEPTTQTSLLSGKVEVRSVSGKPLATLNPGTALTITNGAHSIDRYDSEISLAWLKRRIIFKGHSFSSKIDEIERLYGIRIDCKNTSIKRLRLSGIFRSNNSEDLWESIRFLKPCKISVKEGKVIIR</sequence>
<dbReference type="InterPro" id="IPR012373">
    <property type="entry name" value="Ferrdict_sens_TM"/>
</dbReference>
<reference evidence="4 5" key="1">
    <citation type="submission" date="2021-12" db="EMBL/GenBank/DDBJ databases">
        <title>Genome sequencing of bacteria with rrn-lacking chromosome and rrn-plasmid.</title>
        <authorList>
            <person name="Anda M."/>
            <person name="Iwasaki W."/>
        </authorList>
    </citation>
    <scope>NUCLEOTIDE SEQUENCE [LARGE SCALE GENOMIC DNA]</scope>
    <source>
        <strain evidence="4 5">DSM 100852</strain>
        <plasmid evidence="4 5">pFA1</plasmid>
    </source>
</reference>
<dbReference type="Proteomes" id="UP001348817">
    <property type="component" value="Plasmid pFA1"/>
</dbReference>
<keyword evidence="1" id="KW-0472">Membrane</keyword>
<keyword evidence="5" id="KW-1185">Reference proteome</keyword>
<dbReference type="Pfam" id="PF16344">
    <property type="entry name" value="FecR_C"/>
    <property type="match status" value="1"/>
</dbReference>
<evidence type="ECO:0000313" key="5">
    <source>
        <dbReference type="Proteomes" id="UP001348817"/>
    </source>
</evidence>